<keyword evidence="3 4" id="KW-0687">Ribonucleoprotein</keyword>
<evidence type="ECO:0000256" key="2">
    <source>
        <dbReference type="ARBA" id="ARBA00022980"/>
    </source>
</evidence>
<protein>
    <recommendedName>
        <fullName evidence="4">Large ribosomal subunit protein uL29</fullName>
    </recommendedName>
</protein>
<gene>
    <name evidence="5" type="primary">rpmC</name>
    <name evidence="4" type="synonym">rpl29</name>
    <name evidence="5" type="ORF">EF807_00970</name>
</gene>
<sequence length="68" mass="7910">MALMRPSEIREMNESERERALKRFQYDLIKERGTIAAGGSLKNPSGVRVIRKAIARIKTINNEIRRNR</sequence>
<dbReference type="EMBL" id="RXIL01000019">
    <property type="protein sequence ID" value="RZN73129.1"/>
    <property type="molecule type" value="Genomic_DNA"/>
</dbReference>
<dbReference type="HAMAP" id="MF_00374">
    <property type="entry name" value="Ribosomal_uL29"/>
    <property type="match status" value="1"/>
</dbReference>
<dbReference type="GO" id="GO:0006412">
    <property type="term" value="P:translation"/>
    <property type="evidence" value="ECO:0007669"/>
    <property type="project" value="UniProtKB-UniRule"/>
</dbReference>
<name>A0A520KYM2_9EURY</name>
<dbReference type="NCBIfam" id="TIGR00012">
    <property type="entry name" value="L29"/>
    <property type="match status" value="1"/>
</dbReference>
<evidence type="ECO:0000256" key="1">
    <source>
        <dbReference type="ARBA" id="ARBA00009254"/>
    </source>
</evidence>
<dbReference type="InterPro" id="IPR036049">
    <property type="entry name" value="Ribosomal_uL29_sf"/>
</dbReference>
<dbReference type="InterPro" id="IPR018254">
    <property type="entry name" value="Ribosomal_uL29_CS"/>
</dbReference>
<accession>A0A520KYM2</accession>
<dbReference type="GO" id="GO:0005840">
    <property type="term" value="C:ribosome"/>
    <property type="evidence" value="ECO:0007669"/>
    <property type="project" value="UniProtKB-KW"/>
</dbReference>
<dbReference type="GO" id="GO:1990904">
    <property type="term" value="C:ribonucleoprotein complex"/>
    <property type="evidence" value="ECO:0007669"/>
    <property type="project" value="UniProtKB-KW"/>
</dbReference>
<evidence type="ECO:0000313" key="6">
    <source>
        <dbReference type="Proteomes" id="UP000320766"/>
    </source>
</evidence>
<evidence type="ECO:0000256" key="4">
    <source>
        <dbReference type="HAMAP-Rule" id="MF_00374"/>
    </source>
</evidence>
<organism evidence="5 6">
    <name type="scientific">Candidatus Methanolliviera hydrocarbonicum</name>
    <dbReference type="NCBI Taxonomy" id="2491085"/>
    <lineage>
        <taxon>Archaea</taxon>
        <taxon>Methanobacteriati</taxon>
        <taxon>Methanobacteriota</taxon>
        <taxon>Candidatus Methanoliparia</taxon>
        <taxon>Candidatus Methanoliparales</taxon>
        <taxon>Candidatus Methanollivieraceae</taxon>
        <taxon>Candidatus Methanolliviera</taxon>
    </lineage>
</organism>
<dbReference type="Proteomes" id="UP000320766">
    <property type="component" value="Unassembled WGS sequence"/>
</dbReference>
<proteinExistence type="inferred from homology"/>
<dbReference type="InterPro" id="IPR001854">
    <property type="entry name" value="Ribosomal_uL29"/>
</dbReference>
<dbReference type="AlphaFoldDB" id="A0A520KYM2"/>
<dbReference type="Gene3D" id="1.10.287.310">
    <property type="match status" value="1"/>
</dbReference>
<dbReference type="Pfam" id="PF00831">
    <property type="entry name" value="Ribosomal_L29"/>
    <property type="match status" value="1"/>
</dbReference>
<dbReference type="PROSITE" id="PS00579">
    <property type="entry name" value="RIBOSOMAL_L29"/>
    <property type="match status" value="1"/>
</dbReference>
<keyword evidence="2 4" id="KW-0689">Ribosomal protein</keyword>
<dbReference type="SUPFAM" id="SSF46561">
    <property type="entry name" value="Ribosomal protein L29 (L29p)"/>
    <property type="match status" value="1"/>
</dbReference>
<dbReference type="GO" id="GO:0003735">
    <property type="term" value="F:structural constituent of ribosome"/>
    <property type="evidence" value="ECO:0007669"/>
    <property type="project" value="InterPro"/>
</dbReference>
<comment type="caution">
    <text evidence="5">The sequence shown here is derived from an EMBL/GenBank/DDBJ whole genome shotgun (WGS) entry which is preliminary data.</text>
</comment>
<comment type="similarity">
    <text evidence="1 4">Belongs to the universal ribosomal protein uL29 family.</text>
</comment>
<reference evidence="5 6" key="1">
    <citation type="journal article" date="2019" name="Nat. Microbiol.">
        <title>Wide diversity of methane and short-chain alkane metabolisms in uncultured archaea.</title>
        <authorList>
            <person name="Borrel G."/>
            <person name="Adam P.S."/>
            <person name="McKay L.J."/>
            <person name="Chen L.X."/>
            <person name="Sierra-Garcia I.N."/>
            <person name="Sieber C.M."/>
            <person name="Letourneur Q."/>
            <person name="Ghozlane A."/>
            <person name="Andersen G.L."/>
            <person name="Li W.J."/>
            <person name="Hallam S.J."/>
            <person name="Muyzer G."/>
            <person name="de Oliveira V.M."/>
            <person name="Inskeep W.P."/>
            <person name="Banfield J.F."/>
            <person name="Gribaldo S."/>
        </authorList>
    </citation>
    <scope>NUCLEOTIDE SEQUENCE [LARGE SCALE GENOMIC DNA]</scope>
    <source>
        <strain evidence="5">NM1b</strain>
    </source>
</reference>
<evidence type="ECO:0000313" key="5">
    <source>
        <dbReference type="EMBL" id="RZN73129.1"/>
    </source>
</evidence>
<evidence type="ECO:0000256" key="3">
    <source>
        <dbReference type="ARBA" id="ARBA00023274"/>
    </source>
</evidence>